<feature type="transmembrane region" description="Helical" evidence="5">
    <location>
        <begin position="214"/>
        <end position="236"/>
    </location>
</feature>
<feature type="transmembrane region" description="Helical" evidence="5">
    <location>
        <begin position="498"/>
        <end position="515"/>
    </location>
</feature>
<organism evidence="7 8">
    <name type="scientific">Glonium stellatum</name>
    <dbReference type="NCBI Taxonomy" id="574774"/>
    <lineage>
        <taxon>Eukaryota</taxon>
        <taxon>Fungi</taxon>
        <taxon>Dikarya</taxon>
        <taxon>Ascomycota</taxon>
        <taxon>Pezizomycotina</taxon>
        <taxon>Dothideomycetes</taxon>
        <taxon>Pleosporomycetidae</taxon>
        <taxon>Gloniales</taxon>
        <taxon>Gloniaceae</taxon>
        <taxon>Glonium</taxon>
    </lineage>
</organism>
<sequence length="618" mass="68181">MDPPPFDRPQYFLRHFEHLDRALYRPQLAVGGPLSYMVAGFIVGSVMYTISEMVACRPLTGALIDFPHTFVDPALGFAVCTIYLLANACSMATLTEQTTELVANFSDPPQPLSGGAKAGINVFLICLTTVSHCFGVRFYGYLERVIMWFKLCLIVLVCILMLVVNFFSGLVVKHRADASDYTKHGFPLGFKPAGFIETSLNTTLQISGTDSAHFGIPGSGGIFVAFLNSVTIAIFACMGGDQVIMTAGEAADPWNDLPAVTSFVYLIPLSLYPIATFTAGANVNYGAPDLSHPWGRTNTSLSPFIIAVRTTSLHGLYYALNFFFMICAYTAANTALYVATRAAFILAQNYMPTWVANSVGRTNNGNTPLTAIIFCSILGFLSLVGLSKDEYSQPRLTLSEFFTGSIACVYISECLSFLKFKAGLDELEKCRIFSRNDPRYIRYLFKSRWQPLVAYVGIVGCGIVILFSGFPALFILGARSGLSDDSNLKKPEALVGDVIGAYFGPFLFLFLYFVYKYGYPRTEAVHIRDLTLSTYLFPADMSEIELDNQNVANATKNQGPTEQQPRLDVSVAEAQNTLISNRLEARRKREWRGVLRELWSFVITDKAEEGQNNDTANI</sequence>
<name>A0A8E2EU54_9PEZI</name>
<evidence type="ECO:0000256" key="5">
    <source>
        <dbReference type="SAM" id="Phobius"/>
    </source>
</evidence>
<evidence type="ECO:0000313" key="8">
    <source>
        <dbReference type="Proteomes" id="UP000250140"/>
    </source>
</evidence>
<protein>
    <recommendedName>
        <fullName evidence="6">Amino acid permease/ SLC12A domain-containing protein</fullName>
    </recommendedName>
</protein>
<gene>
    <name evidence="7" type="ORF">AOQ84DRAFT_415580</name>
</gene>
<dbReference type="InterPro" id="IPR050524">
    <property type="entry name" value="APC_YAT"/>
</dbReference>
<feature type="transmembrane region" description="Helical" evidence="5">
    <location>
        <begin position="118"/>
        <end position="139"/>
    </location>
</feature>
<evidence type="ECO:0000256" key="2">
    <source>
        <dbReference type="ARBA" id="ARBA00022692"/>
    </source>
</evidence>
<dbReference type="Proteomes" id="UP000250140">
    <property type="component" value="Unassembled WGS sequence"/>
</dbReference>
<dbReference type="GO" id="GO:0015171">
    <property type="term" value="F:amino acid transmembrane transporter activity"/>
    <property type="evidence" value="ECO:0007669"/>
    <property type="project" value="TreeGrafter"/>
</dbReference>
<feature type="transmembrane region" description="Helical" evidence="5">
    <location>
        <begin position="28"/>
        <end position="50"/>
    </location>
</feature>
<dbReference type="PANTHER" id="PTHR43341">
    <property type="entry name" value="AMINO ACID PERMEASE"/>
    <property type="match status" value="1"/>
</dbReference>
<feature type="domain" description="Amino acid permease/ SLC12A" evidence="6">
    <location>
        <begin position="30"/>
        <end position="518"/>
    </location>
</feature>
<dbReference type="InterPro" id="IPR004841">
    <property type="entry name" value="AA-permease/SLC12A_dom"/>
</dbReference>
<dbReference type="GO" id="GO:0016020">
    <property type="term" value="C:membrane"/>
    <property type="evidence" value="ECO:0007669"/>
    <property type="project" value="UniProtKB-SubCell"/>
</dbReference>
<feature type="transmembrane region" description="Helical" evidence="5">
    <location>
        <begin position="452"/>
        <end position="478"/>
    </location>
</feature>
<keyword evidence="2 5" id="KW-0812">Transmembrane</keyword>
<dbReference type="EMBL" id="KV750450">
    <property type="protein sequence ID" value="OCL04733.1"/>
    <property type="molecule type" value="Genomic_DNA"/>
</dbReference>
<evidence type="ECO:0000256" key="3">
    <source>
        <dbReference type="ARBA" id="ARBA00022989"/>
    </source>
</evidence>
<keyword evidence="3 5" id="KW-1133">Transmembrane helix</keyword>
<evidence type="ECO:0000256" key="1">
    <source>
        <dbReference type="ARBA" id="ARBA00004141"/>
    </source>
</evidence>
<feature type="transmembrane region" description="Helical" evidence="5">
    <location>
        <begin position="62"/>
        <end position="86"/>
    </location>
</feature>
<evidence type="ECO:0000313" key="7">
    <source>
        <dbReference type="EMBL" id="OCL04733.1"/>
    </source>
</evidence>
<dbReference type="PANTHER" id="PTHR43341:SF35">
    <property type="entry name" value="ACID TRANSPORTER, PUTATIVE-RELATED"/>
    <property type="match status" value="1"/>
</dbReference>
<evidence type="ECO:0000256" key="4">
    <source>
        <dbReference type="ARBA" id="ARBA00023136"/>
    </source>
</evidence>
<feature type="transmembrane region" description="Helical" evidence="5">
    <location>
        <begin position="322"/>
        <end position="347"/>
    </location>
</feature>
<accession>A0A8E2EU54</accession>
<dbReference type="Pfam" id="PF00324">
    <property type="entry name" value="AA_permease"/>
    <property type="match status" value="1"/>
</dbReference>
<dbReference type="OrthoDB" id="3900342at2759"/>
<feature type="transmembrane region" description="Helical" evidence="5">
    <location>
        <begin position="151"/>
        <end position="172"/>
    </location>
</feature>
<proteinExistence type="predicted"/>
<comment type="subcellular location">
    <subcellularLocation>
        <location evidence="1">Membrane</location>
        <topology evidence="1">Multi-pass membrane protein</topology>
    </subcellularLocation>
</comment>
<keyword evidence="4 5" id="KW-0472">Membrane</keyword>
<keyword evidence="8" id="KW-1185">Reference proteome</keyword>
<dbReference type="AlphaFoldDB" id="A0A8E2EU54"/>
<feature type="transmembrane region" description="Helical" evidence="5">
    <location>
        <begin position="367"/>
        <end position="386"/>
    </location>
</feature>
<dbReference type="Gene3D" id="1.20.1740.10">
    <property type="entry name" value="Amino acid/polyamine transporter I"/>
    <property type="match status" value="1"/>
</dbReference>
<evidence type="ECO:0000259" key="6">
    <source>
        <dbReference type="Pfam" id="PF00324"/>
    </source>
</evidence>
<reference evidence="7 8" key="1">
    <citation type="journal article" date="2016" name="Nat. Commun.">
        <title>Ectomycorrhizal ecology is imprinted in the genome of the dominant symbiotic fungus Cenococcum geophilum.</title>
        <authorList>
            <consortium name="DOE Joint Genome Institute"/>
            <person name="Peter M."/>
            <person name="Kohler A."/>
            <person name="Ohm R.A."/>
            <person name="Kuo A."/>
            <person name="Krutzmann J."/>
            <person name="Morin E."/>
            <person name="Arend M."/>
            <person name="Barry K.W."/>
            <person name="Binder M."/>
            <person name="Choi C."/>
            <person name="Clum A."/>
            <person name="Copeland A."/>
            <person name="Grisel N."/>
            <person name="Haridas S."/>
            <person name="Kipfer T."/>
            <person name="LaButti K."/>
            <person name="Lindquist E."/>
            <person name="Lipzen A."/>
            <person name="Maire R."/>
            <person name="Meier B."/>
            <person name="Mihaltcheva S."/>
            <person name="Molinier V."/>
            <person name="Murat C."/>
            <person name="Poggeler S."/>
            <person name="Quandt C.A."/>
            <person name="Sperisen C."/>
            <person name="Tritt A."/>
            <person name="Tisserant E."/>
            <person name="Crous P.W."/>
            <person name="Henrissat B."/>
            <person name="Nehls U."/>
            <person name="Egli S."/>
            <person name="Spatafora J.W."/>
            <person name="Grigoriev I.V."/>
            <person name="Martin F.M."/>
        </authorList>
    </citation>
    <scope>NUCLEOTIDE SEQUENCE [LARGE SCALE GENOMIC DNA]</scope>
    <source>
        <strain evidence="7 8">CBS 207.34</strain>
    </source>
</reference>